<organism evidence="2 3">
    <name type="scientific">Flavimaricola marinus</name>
    <dbReference type="NCBI Taxonomy" id="1819565"/>
    <lineage>
        <taxon>Bacteria</taxon>
        <taxon>Pseudomonadati</taxon>
        <taxon>Pseudomonadota</taxon>
        <taxon>Alphaproteobacteria</taxon>
        <taxon>Rhodobacterales</taxon>
        <taxon>Paracoccaceae</taxon>
        <taxon>Flavimaricola</taxon>
    </lineage>
</organism>
<dbReference type="GO" id="GO:0008757">
    <property type="term" value="F:S-adenosylmethionine-dependent methyltransferase activity"/>
    <property type="evidence" value="ECO:0007669"/>
    <property type="project" value="InterPro"/>
</dbReference>
<dbReference type="OrthoDB" id="65624at2"/>
<dbReference type="PANTHER" id="PTHR43591">
    <property type="entry name" value="METHYLTRANSFERASE"/>
    <property type="match status" value="1"/>
</dbReference>
<reference evidence="2 3" key="1">
    <citation type="submission" date="2017-05" db="EMBL/GenBank/DDBJ databases">
        <authorList>
            <person name="Song R."/>
            <person name="Chenine A.L."/>
            <person name="Ruprecht R.M."/>
        </authorList>
    </citation>
    <scope>NUCLEOTIDE SEQUENCE [LARGE SCALE GENOMIC DNA]</scope>
    <source>
        <strain evidence="2 3">CECT 8899</strain>
    </source>
</reference>
<accession>A0A238LES7</accession>
<dbReference type="Gene3D" id="3.40.50.150">
    <property type="entry name" value="Vaccinia Virus protein VP39"/>
    <property type="match status" value="1"/>
</dbReference>
<feature type="domain" description="Methyltransferase type 11" evidence="1">
    <location>
        <begin position="52"/>
        <end position="152"/>
    </location>
</feature>
<dbReference type="GO" id="GO:0043770">
    <property type="term" value="F:demethylmenaquinone methyltransferase activity"/>
    <property type="evidence" value="ECO:0007669"/>
    <property type="project" value="UniProtKB-EC"/>
</dbReference>
<dbReference type="CDD" id="cd02440">
    <property type="entry name" value="AdoMet_MTases"/>
    <property type="match status" value="1"/>
</dbReference>
<dbReference type="EC" id="2.1.1.163" evidence="2"/>
<keyword evidence="3" id="KW-1185">Reference proteome</keyword>
<evidence type="ECO:0000259" key="1">
    <source>
        <dbReference type="Pfam" id="PF08241"/>
    </source>
</evidence>
<dbReference type="EMBL" id="FXZK01000003">
    <property type="protein sequence ID" value="SMY07915.1"/>
    <property type="molecule type" value="Genomic_DNA"/>
</dbReference>
<dbReference type="Proteomes" id="UP000201613">
    <property type="component" value="Unassembled WGS sequence"/>
</dbReference>
<name>A0A238LES7_9RHOB</name>
<evidence type="ECO:0000313" key="3">
    <source>
        <dbReference type="Proteomes" id="UP000201613"/>
    </source>
</evidence>
<dbReference type="AlphaFoldDB" id="A0A238LES7"/>
<proteinExistence type="predicted"/>
<gene>
    <name evidence="2" type="primary">ubiE_3</name>
    <name evidence="2" type="ORF">LOM8899_02060</name>
</gene>
<keyword evidence="2" id="KW-0489">Methyltransferase</keyword>
<dbReference type="InterPro" id="IPR029063">
    <property type="entry name" value="SAM-dependent_MTases_sf"/>
</dbReference>
<dbReference type="InterPro" id="IPR013216">
    <property type="entry name" value="Methyltransf_11"/>
</dbReference>
<dbReference type="Pfam" id="PF08241">
    <property type="entry name" value="Methyltransf_11"/>
    <property type="match status" value="1"/>
</dbReference>
<sequence length="275" mass="29358">MADPFQDLNAADPAFVSRIVDILEARAKEPLMVEIIESYLEALPWVGIDLAVEVGCGTGPITRRMADHAARAGRGGQVEGLEPSSALVAAAIELGQGMDNLRFATADGTALPHEDGTVDVVVYHTVLTHVTDPVALLTEARRVLRPGGQLVVCDADFSKASFASGPDDPMGVFAQSFVRRFVTDAFTVGKLPAMVRLAGFETTRFDVSNRITTSDDGMIHYVQMCSEAMVSEGLIGQPLAEALLGEYARRRALGELYGFIPFATLIANKSDADSA</sequence>
<protein>
    <submittedName>
        <fullName evidence="2">Demethylmenaquinone methyltransferase</fullName>
        <ecNumber evidence="2">2.1.1.163</ecNumber>
    </submittedName>
</protein>
<dbReference type="RefSeq" id="WP_093992102.1">
    <property type="nucleotide sequence ID" value="NZ_FXZK01000003.1"/>
</dbReference>
<dbReference type="SUPFAM" id="SSF53335">
    <property type="entry name" value="S-adenosyl-L-methionine-dependent methyltransferases"/>
    <property type="match status" value="1"/>
</dbReference>
<keyword evidence="2" id="KW-0808">Transferase</keyword>
<evidence type="ECO:0000313" key="2">
    <source>
        <dbReference type="EMBL" id="SMY07915.1"/>
    </source>
</evidence>
<dbReference type="GO" id="GO:0032259">
    <property type="term" value="P:methylation"/>
    <property type="evidence" value="ECO:0007669"/>
    <property type="project" value="UniProtKB-KW"/>
</dbReference>